<protein>
    <submittedName>
        <fullName evidence="2">Uncharacterized protein</fullName>
    </submittedName>
</protein>
<evidence type="ECO:0000256" key="1">
    <source>
        <dbReference type="SAM" id="MobiDB-lite"/>
    </source>
</evidence>
<feature type="region of interest" description="Disordered" evidence="1">
    <location>
        <begin position="76"/>
        <end position="97"/>
    </location>
</feature>
<name>A0AAV7HCF9_DENCH</name>
<dbReference type="EMBL" id="JAGFBR010000006">
    <property type="protein sequence ID" value="KAH0465138.1"/>
    <property type="molecule type" value="Genomic_DNA"/>
</dbReference>
<reference evidence="2 3" key="1">
    <citation type="journal article" date="2021" name="Hortic Res">
        <title>Chromosome-scale assembly of the Dendrobium chrysotoxum genome enhances the understanding of orchid evolution.</title>
        <authorList>
            <person name="Zhang Y."/>
            <person name="Zhang G.Q."/>
            <person name="Zhang D."/>
            <person name="Liu X.D."/>
            <person name="Xu X.Y."/>
            <person name="Sun W.H."/>
            <person name="Yu X."/>
            <person name="Zhu X."/>
            <person name="Wang Z.W."/>
            <person name="Zhao X."/>
            <person name="Zhong W.Y."/>
            <person name="Chen H."/>
            <person name="Yin W.L."/>
            <person name="Huang T."/>
            <person name="Niu S.C."/>
            <person name="Liu Z.J."/>
        </authorList>
    </citation>
    <scope>NUCLEOTIDE SEQUENCE [LARGE SCALE GENOMIC DNA]</scope>
    <source>
        <strain evidence="2">Lindl</strain>
    </source>
</reference>
<dbReference type="Proteomes" id="UP000775213">
    <property type="component" value="Unassembled WGS sequence"/>
</dbReference>
<comment type="caution">
    <text evidence="2">The sequence shown here is derived from an EMBL/GenBank/DDBJ whole genome shotgun (WGS) entry which is preliminary data.</text>
</comment>
<proteinExistence type="predicted"/>
<gene>
    <name evidence="2" type="ORF">IEQ34_005241</name>
</gene>
<organism evidence="2 3">
    <name type="scientific">Dendrobium chrysotoxum</name>
    <name type="common">Orchid</name>
    <dbReference type="NCBI Taxonomy" id="161865"/>
    <lineage>
        <taxon>Eukaryota</taxon>
        <taxon>Viridiplantae</taxon>
        <taxon>Streptophyta</taxon>
        <taxon>Embryophyta</taxon>
        <taxon>Tracheophyta</taxon>
        <taxon>Spermatophyta</taxon>
        <taxon>Magnoliopsida</taxon>
        <taxon>Liliopsida</taxon>
        <taxon>Asparagales</taxon>
        <taxon>Orchidaceae</taxon>
        <taxon>Epidendroideae</taxon>
        <taxon>Malaxideae</taxon>
        <taxon>Dendrobiinae</taxon>
        <taxon>Dendrobium</taxon>
    </lineage>
</organism>
<sequence>MRCRAKWSKSNPGNQILDGGKVFNHQRISTMENQMESRFERLEEMMRKLIEMQSKTPLTVPIANPNQDLIRIPLVESKGKKSGQEFNEESFSSKTTS</sequence>
<accession>A0AAV7HCF9</accession>
<evidence type="ECO:0000313" key="3">
    <source>
        <dbReference type="Proteomes" id="UP000775213"/>
    </source>
</evidence>
<keyword evidence="3" id="KW-1185">Reference proteome</keyword>
<evidence type="ECO:0000313" key="2">
    <source>
        <dbReference type="EMBL" id="KAH0465138.1"/>
    </source>
</evidence>
<dbReference type="AlphaFoldDB" id="A0AAV7HCF9"/>